<comment type="caution">
    <text evidence="1">The sequence shown here is derived from an EMBL/GenBank/DDBJ whole genome shotgun (WGS) entry which is preliminary data.</text>
</comment>
<evidence type="ECO:0000313" key="1">
    <source>
        <dbReference type="EMBL" id="KAJ2977296.1"/>
    </source>
</evidence>
<sequence>MRLLSSFAFLLLLTTAAALNLPADAQEGIAVHFLDDDDNDVYIHETDFAQYNITLEERLPDPPLPTFPELPTSLAKRGLPSGDQINCEYNKPVDVTEFHNGMIYFADQLGCGVSIDTNHFARYKYVALIQWYGSTVLYTCNYSGAKRTYLGPTLVGYMVQVFTWCNKQSVAGWYFDNYRKVSWGVTSRNNGYCGPAQ</sequence>
<organism evidence="1 2">
    <name type="scientific">Zarea fungicola</name>
    <dbReference type="NCBI Taxonomy" id="93591"/>
    <lineage>
        <taxon>Eukaryota</taxon>
        <taxon>Fungi</taxon>
        <taxon>Dikarya</taxon>
        <taxon>Ascomycota</taxon>
        <taxon>Pezizomycotina</taxon>
        <taxon>Sordariomycetes</taxon>
        <taxon>Hypocreomycetidae</taxon>
        <taxon>Hypocreales</taxon>
        <taxon>Cordycipitaceae</taxon>
        <taxon>Zarea</taxon>
    </lineage>
</organism>
<name>A0ACC1NEM9_9HYPO</name>
<dbReference type="EMBL" id="JANJQO010000486">
    <property type="protein sequence ID" value="KAJ2977296.1"/>
    <property type="molecule type" value="Genomic_DNA"/>
</dbReference>
<protein>
    <submittedName>
        <fullName evidence="1">Uncharacterized protein</fullName>
    </submittedName>
</protein>
<evidence type="ECO:0000313" key="2">
    <source>
        <dbReference type="Proteomes" id="UP001143910"/>
    </source>
</evidence>
<gene>
    <name evidence="1" type="ORF">NQ176_g4454</name>
</gene>
<accession>A0ACC1NEM9</accession>
<proteinExistence type="predicted"/>
<reference evidence="1" key="1">
    <citation type="submission" date="2022-08" db="EMBL/GenBank/DDBJ databases">
        <title>Genome Sequence of Lecanicillium fungicola.</title>
        <authorList>
            <person name="Buettner E."/>
        </authorList>
    </citation>
    <scope>NUCLEOTIDE SEQUENCE</scope>
    <source>
        <strain evidence="1">Babe33</strain>
    </source>
</reference>
<keyword evidence="2" id="KW-1185">Reference proteome</keyword>
<dbReference type="Proteomes" id="UP001143910">
    <property type="component" value="Unassembled WGS sequence"/>
</dbReference>